<feature type="domain" description="YgjP-like metallopeptidase" evidence="1">
    <location>
        <begin position="178"/>
        <end position="321"/>
    </location>
</feature>
<name>A0A519BM03_9DELT</name>
<dbReference type="PANTHER" id="PTHR30399">
    <property type="entry name" value="UNCHARACTERIZED PROTEIN YGJP"/>
    <property type="match status" value="1"/>
</dbReference>
<dbReference type="EMBL" id="SGBB01000011">
    <property type="protein sequence ID" value="RZD18283.1"/>
    <property type="molecule type" value="Genomic_DNA"/>
</dbReference>
<dbReference type="Gene3D" id="3.30.2010.10">
    <property type="entry name" value="Metalloproteases ('zincins'), catalytic domain"/>
    <property type="match status" value="1"/>
</dbReference>
<proteinExistence type="predicted"/>
<dbReference type="Proteomes" id="UP000319296">
    <property type="component" value="Unassembled WGS sequence"/>
</dbReference>
<dbReference type="PANTHER" id="PTHR30399:SF1">
    <property type="entry name" value="UTP PYROPHOSPHATASE"/>
    <property type="match status" value="1"/>
</dbReference>
<dbReference type="Pfam" id="PF01863">
    <property type="entry name" value="YgjP-like"/>
    <property type="match status" value="2"/>
</dbReference>
<accession>A0A519BM03</accession>
<dbReference type="AlphaFoldDB" id="A0A519BM03"/>
<gene>
    <name evidence="2" type="ORF">EVG15_06680</name>
</gene>
<comment type="caution">
    <text evidence="2">The sequence shown here is derived from an EMBL/GenBank/DDBJ whole genome shotgun (WGS) entry which is preliminary data.</text>
</comment>
<dbReference type="InterPro" id="IPR002725">
    <property type="entry name" value="YgjP-like_metallopeptidase"/>
</dbReference>
<evidence type="ECO:0000313" key="2">
    <source>
        <dbReference type="EMBL" id="RZD18283.1"/>
    </source>
</evidence>
<reference evidence="2 3" key="1">
    <citation type="journal article" date="2019" name="ISME J.">
        <title>Insights into ecological role of a new deltaproteobacterial order Candidatus Acidulodesulfobacterales by metagenomics and metatranscriptomics.</title>
        <authorList>
            <person name="Tan S."/>
            <person name="Liu J."/>
            <person name="Fang Y."/>
            <person name="Hedlund B.P."/>
            <person name="Lian Z.H."/>
            <person name="Huang L.Y."/>
            <person name="Li J.T."/>
            <person name="Huang L.N."/>
            <person name="Li W.J."/>
            <person name="Jiang H.C."/>
            <person name="Dong H.L."/>
            <person name="Shu W.S."/>
        </authorList>
    </citation>
    <scope>NUCLEOTIDE SEQUENCE [LARGE SCALE GENOMIC DNA]</scope>
    <source>
        <strain evidence="2">AP1</strain>
    </source>
</reference>
<protein>
    <submittedName>
        <fullName evidence="2">M48 family peptidase</fullName>
    </submittedName>
</protein>
<dbReference type="CDD" id="cd07344">
    <property type="entry name" value="M48_yhfN_like"/>
    <property type="match status" value="1"/>
</dbReference>
<dbReference type="InterPro" id="IPR053136">
    <property type="entry name" value="UTP_pyrophosphatase-like"/>
</dbReference>
<organism evidence="2 3">
    <name type="scientific">Candidatus Acididesulfobacter diazotrophicus</name>
    <dbReference type="NCBI Taxonomy" id="2597226"/>
    <lineage>
        <taxon>Bacteria</taxon>
        <taxon>Deltaproteobacteria</taxon>
        <taxon>Candidatus Acidulodesulfobacterales</taxon>
        <taxon>Candidatus Acididesulfobacter</taxon>
    </lineage>
</organism>
<evidence type="ECO:0000313" key="3">
    <source>
        <dbReference type="Proteomes" id="UP000319296"/>
    </source>
</evidence>
<feature type="domain" description="YgjP-like metallopeptidase" evidence="1">
    <location>
        <begin position="55"/>
        <end position="138"/>
    </location>
</feature>
<sequence length="329" mass="39035">MTKNKKKFCVFGIFAKTKNKYNYKLVDPDKIKNLFFDSSIINKNRIEKVIKSRRRTVTLEVTPSATLILRLPINFADSKIPGIIKKNEKWLKEKIELMENRKALFKSKTFIDGDDFLYLGKNYKLQIIKNIEDYNNIIRGDISKKEFASGYYCLTLDETNQKIYLFNEYFKAVESYNENINMKIMSNESTVYDNTNNINNNEKDLNIPDAKRNNLKLFFENFYKQKAFELISERVKLHSKLNNFHFKKLKLSSAEKRWGSCSFENSIRINWKLIMAPINIIDYVIIHELSHTIHKNHSQSFWSHVNFIIPDYKISIKWLKANGYKLKLD</sequence>
<evidence type="ECO:0000259" key="1">
    <source>
        <dbReference type="Pfam" id="PF01863"/>
    </source>
</evidence>